<dbReference type="Pfam" id="PF00664">
    <property type="entry name" value="ABC_membrane"/>
    <property type="match status" value="1"/>
</dbReference>
<dbReference type="Gene3D" id="3.40.50.300">
    <property type="entry name" value="P-loop containing nucleotide triphosphate hydrolases"/>
    <property type="match status" value="1"/>
</dbReference>
<dbReference type="GO" id="GO:0015031">
    <property type="term" value="P:protein transport"/>
    <property type="evidence" value="ECO:0007669"/>
    <property type="project" value="UniProtKB-KW"/>
</dbReference>
<dbReference type="Proteomes" id="UP001197827">
    <property type="component" value="Unassembled WGS sequence"/>
</dbReference>
<keyword evidence="7 10" id="KW-1133">Transmembrane helix</keyword>
<dbReference type="InterPro" id="IPR003439">
    <property type="entry name" value="ABC_transporter-like_ATP-bd"/>
</dbReference>
<protein>
    <submittedName>
        <fullName evidence="14">ATP-binding cassette domain-containing protein</fullName>
    </submittedName>
</protein>
<dbReference type="PANTHER" id="PTHR24221:SF654">
    <property type="entry name" value="ATP-BINDING CASSETTE SUB-FAMILY B MEMBER 6"/>
    <property type="match status" value="1"/>
</dbReference>
<evidence type="ECO:0000256" key="3">
    <source>
        <dbReference type="ARBA" id="ARBA00022741"/>
    </source>
</evidence>
<keyword evidence="6" id="KW-0813">Transport</keyword>
<dbReference type="Gene3D" id="1.20.1560.10">
    <property type="entry name" value="ABC transporter type 1, transmembrane domain"/>
    <property type="match status" value="1"/>
</dbReference>
<reference evidence="14" key="1">
    <citation type="submission" date="2021-10" db="EMBL/GenBank/DDBJ databases">
        <title>Collection of gut derived symbiotic bacterial strains cultured from healthy donors.</title>
        <authorList>
            <person name="Lin H."/>
            <person name="Littmann E."/>
            <person name="Kohout C."/>
            <person name="Pamer E.G."/>
        </authorList>
    </citation>
    <scope>NUCLEOTIDE SEQUENCE</scope>
    <source>
        <strain evidence="14">DFI.5.2</strain>
    </source>
</reference>
<keyword evidence="4" id="KW-0788">Thiol protease</keyword>
<evidence type="ECO:0000256" key="8">
    <source>
        <dbReference type="ARBA" id="ARBA00023136"/>
    </source>
</evidence>
<dbReference type="PANTHER" id="PTHR24221">
    <property type="entry name" value="ATP-BINDING CASSETTE SUB-FAMILY B"/>
    <property type="match status" value="1"/>
</dbReference>
<feature type="domain" description="Peptidase C39" evidence="13">
    <location>
        <begin position="37"/>
        <end position="168"/>
    </location>
</feature>
<dbReference type="EMBL" id="JAJDKQ010000008">
    <property type="protein sequence ID" value="MCB8561519.1"/>
    <property type="molecule type" value="Genomic_DNA"/>
</dbReference>
<evidence type="ECO:0000259" key="11">
    <source>
        <dbReference type="PROSITE" id="PS50893"/>
    </source>
</evidence>
<feature type="transmembrane region" description="Helical" evidence="10">
    <location>
        <begin position="236"/>
        <end position="256"/>
    </location>
</feature>
<dbReference type="Pfam" id="PF00005">
    <property type="entry name" value="ABC_tran"/>
    <property type="match status" value="1"/>
</dbReference>
<evidence type="ECO:0000259" key="13">
    <source>
        <dbReference type="PROSITE" id="PS50990"/>
    </source>
</evidence>
<feature type="domain" description="ABC transporter" evidence="11">
    <location>
        <begin position="518"/>
        <end position="726"/>
    </location>
</feature>
<comment type="subcellular location">
    <subcellularLocation>
        <location evidence="1">Cell membrane</location>
        <topology evidence="1">Multi-pass membrane protein</topology>
    </subcellularLocation>
</comment>
<keyword evidence="8 10" id="KW-0472">Membrane</keyword>
<evidence type="ECO:0000256" key="5">
    <source>
        <dbReference type="ARBA" id="ARBA00022840"/>
    </source>
</evidence>
<dbReference type="GO" id="GO:0034040">
    <property type="term" value="F:ATPase-coupled lipid transmembrane transporter activity"/>
    <property type="evidence" value="ECO:0007669"/>
    <property type="project" value="TreeGrafter"/>
</dbReference>
<dbReference type="PROSITE" id="PS50929">
    <property type="entry name" value="ABC_TM1F"/>
    <property type="match status" value="1"/>
</dbReference>
<dbReference type="InterPro" id="IPR036640">
    <property type="entry name" value="ABC1_TM_sf"/>
</dbReference>
<dbReference type="GO" id="GO:0005524">
    <property type="term" value="F:ATP binding"/>
    <property type="evidence" value="ECO:0007669"/>
    <property type="project" value="UniProtKB-KW"/>
</dbReference>
<dbReference type="GO" id="GO:0016887">
    <property type="term" value="F:ATP hydrolysis activity"/>
    <property type="evidence" value="ECO:0007669"/>
    <property type="project" value="InterPro"/>
</dbReference>
<dbReference type="GO" id="GO:0008234">
    <property type="term" value="F:cysteine-type peptidase activity"/>
    <property type="evidence" value="ECO:0007669"/>
    <property type="project" value="UniProtKB-KW"/>
</dbReference>
<keyword evidence="4" id="KW-0378">Hydrolase</keyword>
<accession>A0AAW4VD05</accession>
<dbReference type="InterPro" id="IPR011527">
    <property type="entry name" value="ABC1_TM_dom"/>
</dbReference>
<comment type="caution">
    <text evidence="14">The sequence shown here is derived from an EMBL/GenBank/DDBJ whole genome shotgun (WGS) entry which is preliminary data.</text>
</comment>
<evidence type="ECO:0000256" key="2">
    <source>
        <dbReference type="ARBA" id="ARBA00022692"/>
    </source>
</evidence>
<evidence type="ECO:0000256" key="9">
    <source>
        <dbReference type="ARBA" id="ARBA00043264"/>
    </source>
</evidence>
<name>A0AAW4VD05_9FIRM</name>
<feature type="transmembrane region" description="Helical" evidence="10">
    <location>
        <begin position="341"/>
        <end position="360"/>
    </location>
</feature>
<feature type="transmembrane region" description="Helical" evidence="10">
    <location>
        <begin position="438"/>
        <end position="462"/>
    </location>
</feature>
<evidence type="ECO:0000313" key="15">
    <source>
        <dbReference type="Proteomes" id="UP001197827"/>
    </source>
</evidence>
<keyword evidence="6" id="KW-0653">Protein transport</keyword>
<keyword evidence="5 14" id="KW-0067">ATP-binding</keyword>
<dbReference type="Gene3D" id="3.90.70.10">
    <property type="entry name" value="Cysteine proteinases"/>
    <property type="match status" value="1"/>
</dbReference>
<evidence type="ECO:0000256" key="1">
    <source>
        <dbReference type="ARBA" id="ARBA00004651"/>
    </source>
</evidence>
<dbReference type="InterPro" id="IPR003593">
    <property type="entry name" value="AAA+_ATPase"/>
</dbReference>
<proteinExistence type="predicted"/>
<evidence type="ECO:0000259" key="12">
    <source>
        <dbReference type="PROSITE" id="PS50929"/>
    </source>
</evidence>
<feature type="transmembrane region" description="Helical" evidence="10">
    <location>
        <begin position="199"/>
        <end position="224"/>
    </location>
</feature>
<keyword evidence="2 10" id="KW-0812">Transmembrane</keyword>
<sequence>MVLMLIFYSFIFLLDRISLVMLIENMIARRKNEHVIQLFENDCGTAVVVGILKYYGCNANYIRIRDAINNSDKGTNVKDIKLFFNKCNISSKIFKLPKSNRLNMLMNVSEENFPCILMLSGEVVNHYIILYKIYNNGKCLISDPEHSKIEKIELREIVETIQLIISCKVKNELNIPEKYINKNDNSLMMKLVKKYIQQIINIFLISVVTVIINIFITSIFGLAIDQIIPNIKTISFFLILLMIIIFSILGMSDACLKYFKFTIAQRLTNSVEKSLYSEYVHKIFNLKYNYYQNIKSGELMTRLKEGIQITNMISTILTNLIVDFLTIIISIIILFCISSTLSIVIVISCLLCGLIINYFFNKMVHSGYEISKSKAELDSEIISSLSKIETIKTFNEEEVVEEKINKLVESYIEKRNLNLELSKDSIAYQNIVIQLSNIILITIGILFISINYMSIGSLVIFLNISGMLFSNILEVVGIQVDIEMFVVGYKRFLLILNEFEIDNEDDSLFVFNEKIKSIEFQNFSLSYEANILLKDINLDLFQNSKNVVLYGESGCGKSSLVRTLIGINENYTGRIYLNNICIDNINNKSIRNEIIYLSNISTIRETSIINFLTDGKKIPMREIIKVCSDLNILDVIERLPNQFNYCISDDGMNISLGQKQRLLIAHAILKNPSLIIFDETFSNIDLKNKRLILDKLKNYDILKLFITHQSLDLEDANIFYFKNLKLIKKGE</sequence>
<keyword evidence="9" id="KW-0080">Bacteriocin transport</keyword>
<evidence type="ECO:0000256" key="7">
    <source>
        <dbReference type="ARBA" id="ARBA00022989"/>
    </source>
</evidence>
<evidence type="ECO:0000256" key="6">
    <source>
        <dbReference type="ARBA" id="ARBA00022927"/>
    </source>
</evidence>
<organism evidence="14 15">
    <name type="scientific">Faecalibacillus intestinalis</name>
    <dbReference type="NCBI Taxonomy" id="1982626"/>
    <lineage>
        <taxon>Bacteria</taxon>
        <taxon>Bacillati</taxon>
        <taxon>Bacillota</taxon>
        <taxon>Erysipelotrichia</taxon>
        <taxon>Erysipelotrichales</taxon>
        <taxon>Coprobacillaceae</taxon>
        <taxon>Faecalibacillus</taxon>
    </lineage>
</organism>
<dbReference type="AlphaFoldDB" id="A0AAW4VD05"/>
<evidence type="ECO:0000256" key="10">
    <source>
        <dbReference type="SAM" id="Phobius"/>
    </source>
</evidence>
<feature type="transmembrane region" description="Helical" evidence="10">
    <location>
        <begin position="312"/>
        <end position="335"/>
    </location>
</feature>
<gene>
    <name evidence="14" type="ORF">LJD74_05750</name>
</gene>
<dbReference type="PROSITE" id="PS50990">
    <property type="entry name" value="PEPTIDASE_C39"/>
    <property type="match status" value="1"/>
</dbReference>
<dbReference type="GO" id="GO:0043213">
    <property type="term" value="P:bacteriocin transport"/>
    <property type="evidence" value="ECO:0007669"/>
    <property type="project" value="UniProtKB-KW"/>
</dbReference>
<dbReference type="InterPro" id="IPR005074">
    <property type="entry name" value="Peptidase_C39"/>
</dbReference>
<feature type="domain" description="ABC transmembrane type-1" evidence="12">
    <location>
        <begin position="202"/>
        <end position="484"/>
    </location>
</feature>
<dbReference type="GO" id="GO:0140359">
    <property type="term" value="F:ABC-type transporter activity"/>
    <property type="evidence" value="ECO:0007669"/>
    <property type="project" value="InterPro"/>
</dbReference>
<dbReference type="PROSITE" id="PS50893">
    <property type="entry name" value="ABC_TRANSPORTER_2"/>
    <property type="match status" value="1"/>
</dbReference>
<dbReference type="InterPro" id="IPR027417">
    <property type="entry name" value="P-loop_NTPase"/>
</dbReference>
<dbReference type="GO" id="GO:0005886">
    <property type="term" value="C:plasma membrane"/>
    <property type="evidence" value="ECO:0007669"/>
    <property type="project" value="UniProtKB-SubCell"/>
</dbReference>
<keyword evidence="3" id="KW-0547">Nucleotide-binding</keyword>
<dbReference type="InterPro" id="IPR039421">
    <property type="entry name" value="Type_1_exporter"/>
</dbReference>
<dbReference type="GO" id="GO:0006508">
    <property type="term" value="P:proteolysis"/>
    <property type="evidence" value="ECO:0007669"/>
    <property type="project" value="InterPro"/>
</dbReference>
<dbReference type="RefSeq" id="WP_117481574.1">
    <property type="nucleotide sequence ID" value="NZ_JAJDKQ010000008.1"/>
</dbReference>
<dbReference type="SUPFAM" id="SSF90123">
    <property type="entry name" value="ABC transporter transmembrane region"/>
    <property type="match status" value="1"/>
</dbReference>
<evidence type="ECO:0000313" key="14">
    <source>
        <dbReference type="EMBL" id="MCB8561519.1"/>
    </source>
</evidence>
<keyword evidence="4" id="KW-0645">Protease</keyword>
<dbReference type="SUPFAM" id="SSF52540">
    <property type="entry name" value="P-loop containing nucleoside triphosphate hydrolases"/>
    <property type="match status" value="1"/>
</dbReference>
<evidence type="ECO:0000256" key="4">
    <source>
        <dbReference type="ARBA" id="ARBA00022807"/>
    </source>
</evidence>
<dbReference type="SMART" id="SM00382">
    <property type="entry name" value="AAA"/>
    <property type="match status" value="1"/>
</dbReference>
<feature type="transmembrane region" description="Helical" evidence="10">
    <location>
        <begin position="6"/>
        <end position="23"/>
    </location>
</feature>
<dbReference type="Pfam" id="PF03412">
    <property type="entry name" value="Peptidase_C39"/>
    <property type="match status" value="1"/>
</dbReference>